<keyword evidence="5" id="KW-0029">Amino-acid transport</keyword>
<evidence type="ECO:0000313" key="13">
    <source>
        <dbReference type="EMBL" id="CAF0961432.1"/>
    </source>
</evidence>
<feature type="domain" description="Amino acid transporter transmembrane" evidence="12">
    <location>
        <begin position="106"/>
        <end position="323"/>
    </location>
</feature>
<evidence type="ECO:0000256" key="8">
    <source>
        <dbReference type="ARBA" id="ARBA00037101"/>
    </source>
</evidence>
<dbReference type="GO" id="GO:0015179">
    <property type="term" value="F:L-amino acid transmembrane transporter activity"/>
    <property type="evidence" value="ECO:0007669"/>
    <property type="project" value="TreeGrafter"/>
</dbReference>
<comment type="function">
    <text evidence="8">Putative sodium-dependent amino acid/proton antiporter.</text>
</comment>
<keyword evidence="3" id="KW-0813">Transport</keyword>
<feature type="transmembrane region" description="Helical" evidence="11">
    <location>
        <begin position="206"/>
        <end position="227"/>
    </location>
</feature>
<dbReference type="AlphaFoldDB" id="A0A814E4X8"/>
<comment type="similarity">
    <text evidence="2">Belongs to the amino acid/polyamine transporter 2 family.</text>
</comment>
<evidence type="ECO:0000259" key="12">
    <source>
        <dbReference type="Pfam" id="PF01490"/>
    </source>
</evidence>
<gene>
    <name evidence="13" type="ORF">GPM918_LOCUS11774</name>
    <name evidence="14" type="ORF">SRO942_LOCUS11775</name>
</gene>
<dbReference type="PANTHER" id="PTHR22950:SF458">
    <property type="entry name" value="SODIUM-COUPLED NEUTRAL AMINO ACID TRANSPORTER 11-RELATED"/>
    <property type="match status" value="1"/>
</dbReference>
<evidence type="ECO:0000256" key="2">
    <source>
        <dbReference type="ARBA" id="ARBA00008066"/>
    </source>
</evidence>
<evidence type="ECO:0000256" key="11">
    <source>
        <dbReference type="SAM" id="Phobius"/>
    </source>
</evidence>
<evidence type="ECO:0000256" key="9">
    <source>
        <dbReference type="ARBA" id="ARBA00040814"/>
    </source>
</evidence>
<dbReference type="InterPro" id="IPR013057">
    <property type="entry name" value="AA_transpt_TM"/>
</dbReference>
<feature type="domain" description="Amino acid transporter transmembrane" evidence="12">
    <location>
        <begin position="14"/>
        <end position="91"/>
    </location>
</feature>
<evidence type="ECO:0000256" key="1">
    <source>
        <dbReference type="ARBA" id="ARBA00004141"/>
    </source>
</evidence>
<keyword evidence="15" id="KW-1185">Reference proteome</keyword>
<keyword evidence="6 11" id="KW-1133">Transmembrane helix</keyword>
<dbReference type="Proteomes" id="UP000663829">
    <property type="component" value="Unassembled WGS sequence"/>
</dbReference>
<proteinExistence type="inferred from homology"/>
<feature type="transmembrane region" description="Helical" evidence="11">
    <location>
        <begin position="21"/>
        <end position="39"/>
    </location>
</feature>
<evidence type="ECO:0000256" key="4">
    <source>
        <dbReference type="ARBA" id="ARBA00022692"/>
    </source>
</evidence>
<dbReference type="GO" id="GO:0016020">
    <property type="term" value="C:membrane"/>
    <property type="evidence" value="ECO:0007669"/>
    <property type="project" value="UniProtKB-SubCell"/>
</dbReference>
<evidence type="ECO:0000256" key="3">
    <source>
        <dbReference type="ARBA" id="ARBA00022448"/>
    </source>
</evidence>
<evidence type="ECO:0000313" key="15">
    <source>
        <dbReference type="Proteomes" id="UP000663829"/>
    </source>
</evidence>
<evidence type="ECO:0000313" key="14">
    <source>
        <dbReference type="EMBL" id="CAF3735928.1"/>
    </source>
</evidence>
<dbReference type="OrthoDB" id="28208at2759"/>
<feature type="transmembrane region" description="Helical" evidence="11">
    <location>
        <begin position="162"/>
        <end position="186"/>
    </location>
</feature>
<dbReference type="EMBL" id="CAJNOQ010002497">
    <property type="protein sequence ID" value="CAF0961432.1"/>
    <property type="molecule type" value="Genomic_DNA"/>
</dbReference>
<feature type="transmembrane region" description="Helical" evidence="11">
    <location>
        <begin position="307"/>
        <end position="328"/>
    </location>
</feature>
<dbReference type="PANTHER" id="PTHR22950">
    <property type="entry name" value="AMINO ACID TRANSPORTER"/>
    <property type="match status" value="1"/>
</dbReference>
<comment type="caution">
    <text evidence="13">The sequence shown here is derived from an EMBL/GenBank/DDBJ whole genome shotgun (WGS) entry which is preliminary data.</text>
</comment>
<name>A0A814E4X8_9BILA</name>
<dbReference type="Proteomes" id="UP000681722">
    <property type="component" value="Unassembled WGS sequence"/>
</dbReference>
<evidence type="ECO:0000256" key="5">
    <source>
        <dbReference type="ARBA" id="ARBA00022970"/>
    </source>
</evidence>
<dbReference type="EMBL" id="CAJOBC010002497">
    <property type="protein sequence ID" value="CAF3735928.1"/>
    <property type="molecule type" value="Genomic_DNA"/>
</dbReference>
<accession>A0A814E4X8</accession>
<reference evidence="13" key="1">
    <citation type="submission" date="2021-02" db="EMBL/GenBank/DDBJ databases">
        <authorList>
            <person name="Nowell W R."/>
        </authorList>
    </citation>
    <scope>NUCLEOTIDE SEQUENCE</scope>
</reference>
<feature type="transmembrane region" description="Helical" evidence="11">
    <location>
        <begin position="45"/>
        <end position="66"/>
    </location>
</feature>
<comment type="subcellular location">
    <subcellularLocation>
        <location evidence="1">Membrane</location>
        <topology evidence="1">Multi-pass membrane protein</topology>
    </subcellularLocation>
</comment>
<feature type="transmembrane region" description="Helical" evidence="11">
    <location>
        <begin position="248"/>
        <end position="272"/>
    </location>
</feature>
<organism evidence="13 15">
    <name type="scientific">Didymodactylos carnosus</name>
    <dbReference type="NCBI Taxonomy" id="1234261"/>
    <lineage>
        <taxon>Eukaryota</taxon>
        <taxon>Metazoa</taxon>
        <taxon>Spiralia</taxon>
        <taxon>Gnathifera</taxon>
        <taxon>Rotifera</taxon>
        <taxon>Eurotatoria</taxon>
        <taxon>Bdelloidea</taxon>
        <taxon>Philodinida</taxon>
        <taxon>Philodinidae</taxon>
        <taxon>Didymodactylos</taxon>
    </lineage>
</organism>
<evidence type="ECO:0000256" key="6">
    <source>
        <dbReference type="ARBA" id="ARBA00022989"/>
    </source>
</evidence>
<protein>
    <recommendedName>
        <fullName evidence="9">Putative sodium-coupled neutral amino acid transporter 11</fullName>
    </recommendedName>
    <alternativeName>
        <fullName evidence="10">Solute carrier family 38 member 11</fullName>
    </alternativeName>
</protein>
<evidence type="ECO:0000256" key="10">
    <source>
        <dbReference type="ARBA" id="ARBA00041723"/>
    </source>
</evidence>
<dbReference type="Pfam" id="PF01490">
    <property type="entry name" value="Aa_trans"/>
    <property type="match status" value="2"/>
</dbReference>
<keyword evidence="7 11" id="KW-0472">Membrane</keyword>
<sequence>MKEDHDAIIPIRQSGIAGASYNLINSIVGSGVIGMSYAFRQAGFGVGIIILLLVAVLTDFSITLLLRSGDLAKVTTYQDLVLHVMGKPVHITTCLDFVSGSSAGVYCFVSINQTPIKERHWNFADTNVAEGFGVMAFAFMCHHNSFLIYNSMEDATLPRWRLVTTITVFVSLAFAMSYGLAGYMVFGQSAEGDLLENYCHYDSLINMMRLMYAFNIMLTFPLECLVCRQVAEILIFKSLKFNFHNHHIIITIVIVICSVLISLSTDCLGIVLELNGTLMASSLAYILPSLCYIKLKSSDSWLRFDILAATIMLTIGISLTIAGFLLPLRQALTEGYKCKHGMDPDYCLKIFPKTHKNISLLVKTVIH</sequence>
<keyword evidence="4 11" id="KW-0812">Transmembrane</keyword>
<evidence type="ECO:0000256" key="7">
    <source>
        <dbReference type="ARBA" id="ARBA00023136"/>
    </source>
</evidence>